<keyword evidence="7 11" id="KW-0418">Kinase</keyword>
<feature type="region of interest" description="Disordered" evidence="12">
    <location>
        <begin position="177"/>
        <end position="206"/>
    </location>
</feature>
<comment type="subcellular location">
    <subcellularLocation>
        <location evidence="11">Cytoplasm</location>
    </subcellularLocation>
</comment>
<keyword evidence="9 11" id="KW-0057">Aromatic amino acid biosynthesis</keyword>
<keyword evidence="11" id="KW-0460">Magnesium</keyword>
<dbReference type="GO" id="GO:0005829">
    <property type="term" value="C:cytosol"/>
    <property type="evidence" value="ECO:0007669"/>
    <property type="project" value="TreeGrafter"/>
</dbReference>
<dbReference type="GO" id="GO:0005524">
    <property type="term" value="F:ATP binding"/>
    <property type="evidence" value="ECO:0007669"/>
    <property type="project" value="UniProtKB-UniRule"/>
</dbReference>
<evidence type="ECO:0000256" key="12">
    <source>
        <dbReference type="SAM" id="MobiDB-lite"/>
    </source>
</evidence>
<evidence type="ECO:0000256" key="8">
    <source>
        <dbReference type="ARBA" id="ARBA00022840"/>
    </source>
</evidence>
<keyword evidence="6 11" id="KW-0547">Nucleotide-binding</keyword>
<proteinExistence type="inferred from homology"/>
<comment type="cofactor">
    <cofactor evidence="11">
        <name>Mg(2+)</name>
        <dbReference type="ChEBI" id="CHEBI:18420"/>
    </cofactor>
    <text evidence="11">Binds 1 Mg(2+) ion per subunit.</text>
</comment>
<comment type="caution">
    <text evidence="13">The sequence shown here is derived from an EMBL/GenBank/DDBJ whole genome shotgun (WGS) entry which is preliminary data.</text>
</comment>
<dbReference type="RefSeq" id="WP_184802028.1">
    <property type="nucleotide sequence ID" value="NZ_JACIIZ010000008.1"/>
</dbReference>
<dbReference type="PANTHER" id="PTHR21087:SF16">
    <property type="entry name" value="SHIKIMATE KINASE 1, CHLOROPLASTIC"/>
    <property type="match status" value="1"/>
</dbReference>
<keyword evidence="14" id="KW-1185">Reference proteome</keyword>
<keyword evidence="11" id="KW-0479">Metal-binding</keyword>
<protein>
    <recommendedName>
        <fullName evidence="3 11">Shikimate kinase</fullName>
        <shortName evidence="11">SK</shortName>
        <ecNumber evidence="3 11">2.7.1.71</ecNumber>
    </recommendedName>
</protein>
<dbReference type="GO" id="GO:0009423">
    <property type="term" value="P:chorismate biosynthetic process"/>
    <property type="evidence" value="ECO:0007669"/>
    <property type="project" value="UniProtKB-UniRule"/>
</dbReference>
<evidence type="ECO:0000313" key="13">
    <source>
        <dbReference type="EMBL" id="MBB6252529.1"/>
    </source>
</evidence>
<dbReference type="UniPathway" id="UPA00053">
    <property type="reaction ID" value="UER00088"/>
</dbReference>
<feature type="binding site" evidence="11">
    <location>
        <position position="89"/>
    </location>
    <ligand>
        <name>substrate</name>
    </ligand>
</feature>
<sequence>MTRPTLRQRPPRTLVLVGLMGAGKTSIGRRLASRLGLPFVDADQEIERAAGCSIPEFFDRYGEPAFREGERRVIARLLDQPLQVLSTGGGAFMDAETRALVRQRAHSIWLRAELDLLVLRTARRGGRPLLKDGDPKETLRQLMELRHPYYAQADITVDSGDRPAEETVDRVIESLQDYLDNQPPARASAADEPAMETRPQPAAVES</sequence>
<dbReference type="EMBL" id="JACIIZ010000008">
    <property type="protein sequence ID" value="MBB6252529.1"/>
    <property type="molecule type" value="Genomic_DNA"/>
</dbReference>
<comment type="function">
    <text evidence="11">Catalyzes the specific phosphorylation of the 3-hydroxyl group of shikimic acid using ATP as a cosubstrate.</text>
</comment>
<dbReference type="PANTHER" id="PTHR21087">
    <property type="entry name" value="SHIKIMATE KINASE"/>
    <property type="match status" value="1"/>
</dbReference>
<dbReference type="GO" id="GO:0009073">
    <property type="term" value="P:aromatic amino acid family biosynthetic process"/>
    <property type="evidence" value="ECO:0007669"/>
    <property type="project" value="UniProtKB-KW"/>
</dbReference>
<dbReference type="GO" id="GO:0000287">
    <property type="term" value="F:magnesium ion binding"/>
    <property type="evidence" value="ECO:0007669"/>
    <property type="project" value="UniProtKB-UniRule"/>
</dbReference>
<keyword evidence="4 11" id="KW-0028">Amino-acid biosynthesis</keyword>
<dbReference type="PROSITE" id="PS01128">
    <property type="entry name" value="SHIKIMATE_KINASE"/>
    <property type="match status" value="1"/>
</dbReference>
<dbReference type="HAMAP" id="MF_00109">
    <property type="entry name" value="Shikimate_kinase"/>
    <property type="match status" value="1"/>
</dbReference>
<evidence type="ECO:0000256" key="6">
    <source>
        <dbReference type="ARBA" id="ARBA00022741"/>
    </source>
</evidence>
<feature type="binding site" evidence="11">
    <location>
        <position position="127"/>
    </location>
    <ligand>
        <name>ATP</name>
        <dbReference type="ChEBI" id="CHEBI:30616"/>
    </ligand>
</feature>
<dbReference type="InterPro" id="IPR023000">
    <property type="entry name" value="Shikimate_kinase_CS"/>
</dbReference>
<dbReference type="AlphaFoldDB" id="A0A7X0AYM0"/>
<reference evidence="13 14" key="1">
    <citation type="submission" date="2020-08" db="EMBL/GenBank/DDBJ databases">
        <title>Genomic Encyclopedia of Type Strains, Phase IV (KMG-IV): sequencing the most valuable type-strain genomes for metagenomic binning, comparative biology and taxonomic classification.</title>
        <authorList>
            <person name="Goeker M."/>
        </authorList>
    </citation>
    <scope>NUCLEOTIDE SEQUENCE [LARGE SCALE GENOMIC DNA]</scope>
    <source>
        <strain evidence="13 14">DSM 22198</strain>
    </source>
</reference>
<dbReference type="InterPro" id="IPR027417">
    <property type="entry name" value="P-loop_NTPase"/>
</dbReference>
<dbReference type="GO" id="GO:0008652">
    <property type="term" value="P:amino acid biosynthetic process"/>
    <property type="evidence" value="ECO:0007669"/>
    <property type="project" value="UniProtKB-KW"/>
</dbReference>
<feature type="binding site" evidence="11">
    <location>
        <begin position="21"/>
        <end position="26"/>
    </location>
    <ligand>
        <name>ATP</name>
        <dbReference type="ChEBI" id="CHEBI:30616"/>
    </ligand>
</feature>
<evidence type="ECO:0000256" key="11">
    <source>
        <dbReference type="HAMAP-Rule" id="MF_00109"/>
    </source>
</evidence>
<dbReference type="EC" id="2.7.1.71" evidence="3 11"/>
<dbReference type="Proteomes" id="UP000539175">
    <property type="component" value="Unassembled WGS sequence"/>
</dbReference>
<dbReference type="Pfam" id="PF01202">
    <property type="entry name" value="SKI"/>
    <property type="match status" value="1"/>
</dbReference>
<keyword evidence="5 11" id="KW-0808">Transferase</keyword>
<comment type="similarity">
    <text evidence="2 11">Belongs to the shikimate kinase family.</text>
</comment>
<comment type="pathway">
    <text evidence="1 11">Metabolic intermediate biosynthesis; chorismate biosynthesis; chorismate from D-erythrose 4-phosphate and phosphoenolpyruvate: step 5/7.</text>
</comment>
<dbReference type="Gene3D" id="3.40.50.300">
    <property type="entry name" value="P-loop containing nucleotide triphosphate hydrolases"/>
    <property type="match status" value="1"/>
</dbReference>
<evidence type="ECO:0000256" key="5">
    <source>
        <dbReference type="ARBA" id="ARBA00022679"/>
    </source>
</evidence>
<dbReference type="GO" id="GO:0004765">
    <property type="term" value="F:shikimate kinase activity"/>
    <property type="evidence" value="ECO:0007669"/>
    <property type="project" value="UniProtKB-UniRule"/>
</dbReference>
<feature type="binding site" evidence="11">
    <location>
        <position position="162"/>
    </location>
    <ligand>
        <name>ATP</name>
        <dbReference type="ChEBI" id="CHEBI:30616"/>
    </ligand>
</feature>
<keyword evidence="8 11" id="KW-0067">ATP-binding</keyword>
<feature type="binding site" evidence="11">
    <location>
        <position position="146"/>
    </location>
    <ligand>
        <name>substrate</name>
    </ligand>
</feature>
<evidence type="ECO:0000313" key="14">
    <source>
        <dbReference type="Proteomes" id="UP000539175"/>
    </source>
</evidence>
<comment type="catalytic activity">
    <reaction evidence="10 11">
        <text>shikimate + ATP = 3-phosphoshikimate + ADP + H(+)</text>
        <dbReference type="Rhea" id="RHEA:13121"/>
        <dbReference type="ChEBI" id="CHEBI:15378"/>
        <dbReference type="ChEBI" id="CHEBI:30616"/>
        <dbReference type="ChEBI" id="CHEBI:36208"/>
        <dbReference type="ChEBI" id="CHEBI:145989"/>
        <dbReference type="ChEBI" id="CHEBI:456216"/>
        <dbReference type="EC" id="2.7.1.71"/>
    </reaction>
</comment>
<evidence type="ECO:0000256" key="1">
    <source>
        <dbReference type="ARBA" id="ARBA00004842"/>
    </source>
</evidence>
<evidence type="ECO:0000256" key="10">
    <source>
        <dbReference type="ARBA" id="ARBA00048567"/>
    </source>
</evidence>
<feature type="binding site" evidence="11">
    <location>
        <position position="43"/>
    </location>
    <ligand>
        <name>substrate</name>
    </ligand>
</feature>
<gene>
    <name evidence="11" type="primary">aroK</name>
    <name evidence="13" type="ORF">FHS74_003089</name>
</gene>
<evidence type="ECO:0000256" key="3">
    <source>
        <dbReference type="ARBA" id="ARBA00012154"/>
    </source>
</evidence>
<dbReference type="SUPFAM" id="SSF52540">
    <property type="entry name" value="P-loop containing nucleoside triphosphate hydrolases"/>
    <property type="match status" value="1"/>
</dbReference>
<name>A0A7X0AYM0_9PROT</name>
<evidence type="ECO:0000256" key="7">
    <source>
        <dbReference type="ARBA" id="ARBA00022777"/>
    </source>
</evidence>
<dbReference type="InterPro" id="IPR000623">
    <property type="entry name" value="Shikimate_kinase/TSH1"/>
</dbReference>
<feature type="binding site" evidence="11">
    <location>
        <position position="67"/>
    </location>
    <ligand>
        <name>substrate</name>
    </ligand>
</feature>
<dbReference type="PRINTS" id="PR01100">
    <property type="entry name" value="SHIKIMTKNASE"/>
</dbReference>
<evidence type="ECO:0000256" key="9">
    <source>
        <dbReference type="ARBA" id="ARBA00023141"/>
    </source>
</evidence>
<dbReference type="CDD" id="cd00464">
    <property type="entry name" value="SK"/>
    <property type="match status" value="1"/>
</dbReference>
<dbReference type="NCBIfam" id="NF010552">
    <property type="entry name" value="PRK13946.1"/>
    <property type="match status" value="1"/>
</dbReference>
<comment type="subunit">
    <text evidence="11">Monomer.</text>
</comment>
<evidence type="ECO:0000256" key="2">
    <source>
        <dbReference type="ARBA" id="ARBA00006997"/>
    </source>
</evidence>
<feature type="binding site" evidence="11">
    <location>
        <position position="25"/>
    </location>
    <ligand>
        <name>Mg(2+)</name>
        <dbReference type="ChEBI" id="CHEBI:18420"/>
    </ligand>
</feature>
<evidence type="ECO:0000256" key="4">
    <source>
        <dbReference type="ARBA" id="ARBA00022605"/>
    </source>
</evidence>
<organism evidence="13 14">
    <name type="scientific">Nitrospirillum iridis</name>
    <dbReference type="NCBI Taxonomy" id="765888"/>
    <lineage>
        <taxon>Bacteria</taxon>
        <taxon>Pseudomonadati</taxon>
        <taxon>Pseudomonadota</taxon>
        <taxon>Alphaproteobacteria</taxon>
        <taxon>Rhodospirillales</taxon>
        <taxon>Azospirillaceae</taxon>
        <taxon>Nitrospirillum</taxon>
    </lineage>
</organism>
<accession>A0A7X0AYM0</accession>
<dbReference type="InterPro" id="IPR031322">
    <property type="entry name" value="Shikimate/glucono_kinase"/>
</dbReference>
<keyword evidence="11" id="KW-0963">Cytoplasm</keyword>